<proteinExistence type="predicted"/>
<dbReference type="Proteomes" id="UP000790377">
    <property type="component" value="Unassembled WGS sequence"/>
</dbReference>
<sequence>MEPDVRSPNEEPPNKKKYQHSMWTFGPLIYKTPSAAHSPRIDEHCLTYCVQTVNGRLQNQEPSCRSLCIRRIFAHEVKKTLAAHDQSQKSKSFPLPTEGQDIKNLHNTEDIRHWEEGWYLWTSWSVAAAQEKMELMKRDLARQDRWQRRRQKTEQEWDEYWKVHGNPPPAISPANVFPKRHMYIHPWQASSLIKLNLLPSLDPYIDSMRNLLTPTFNVMATVRQSYESGAHDELARRLWEKAWSPDPFILASTVCKRMWGLWRKGPPDDDEDNTFSDP</sequence>
<gene>
    <name evidence="1" type="ORF">BJ138DRAFT_1071245</name>
</gene>
<accession>A0ACB8A0V7</accession>
<dbReference type="EMBL" id="MU267973">
    <property type="protein sequence ID" value="KAH7906809.1"/>
    <property type="molecule type" value="Genomic_DNA"/>
</dbReference>
<keyword evidence="2" id="KW-1185">Reference proteome</keyword>
<evidence type="ECO:0000313" key="2">
    <source>
        <dbReference type="Proteomes" id="UP000790377"/>
    </source>
</evidence>
<reference evidence="1" key="1">
    <citation type="journal article" date="2021" name="New Phytol.">
        <title>Evolutionary innovations through gain and loss of genes in the ectomycorrhizal Boletales.</title>
        <authorList>
            <person name="Wu G."/>
            <person name="Miyauchi S."/>
            <person name="Morin E."/>
            <person name="Kuo A."/>
            <person name="Drula E."/>
            <person name="Varga T."/>
            <person name="Kohler A."/>
            <person name="Feng B."/>
            <person name="Cao Y."/>
            <person name="Lipzen A."/>
            <person name="Daum C."/>
            <person name="Hundley H."/>
            <person name="Pangilinan J."/>
            <person name="Johnson J."/>
            <person name="Barry K."/>
            <person name="LaButti K."/>
            <person name="Ng V."/>
            <person name="Ahrendt S."/>
            <person name="Min B."/>
            <person name="Choi I.G."/>
            <person name="Park H."/>
            <person name="Plett J.M."/>
            <person name="Magnuson J."/>
            <person name="Spatafora J.W."/>
            <person name="Nagy L.G."/>
            <person name="Henrissat B."/>
            <person name="Grigoriev I.V."/>
            <person name="Yang Z.L."/>
            <person name="Xu J."/>
            <person name="Martin F.M."/>
        </authorList>
    </citation>
    <scope>NUCLEOTIDE SEQUENCE</scope>
    <source>
        <strain evidence="1">ATCC 28755</strain>
    </source>
</reference>
<comment type="caution">
    <text evidence="1">The sequence shown here is derived from an EMBL/GenBank/DDBJ whole genome shotgun (WGS) entry which is preliminary data.</text>
</comment>
<organism evidence="1 2">
    <name type="scientific">Hygrophoropsis aurantiaca</name>
    <dbReference type="NCBI Taxonomy" id="72124"/>
    <lineage>
        <taxon>Eukaryota</taxon>
        <taxon>Fungi</taxon>
        <taxon>Dikarya</taxon>
        <taxon>Basidiomycota</taxon>
        <taxon>Agaricomycotina</taxon>
        <taxon>Agaricomycetes</taxon>
        <taxon>Agaricomycetidae</taxon>
        <taxon>Boletales</taxon>
        <taxon>Coniophorineae</taxon>
        <taxon>Hygrophoropsidaceae</taxon>
        <taxon>Hygrophoropsis</taxon>
    </lineage>
</organism>
<protein>
    <submittedName>
        <fullName evidence="1">Uncharacterized protein</fullName>
    </submittedName>
</protein>
<name>A0ACB8A0V7_9AGAM</name>
<evidence type="ECO:0000313" key="1">
    <source>
        <dbReference type="EMBL" id="KAH7906809.1"/>
    </source>
</evidence>